<dbReference type="AlphaFoldDB" id="A0A9X4MPM9"/>
<protein>
    <submittedName>
        <fullName evidence="2">Uncharacterized protein</fullName>
    </submittedName>
</protein>
<comment type="caution">
    <text evidence="2">The sequence shown here is derived from an EMBL/GenBank/DDBJ whole genome shotgun (WGS) entry which is preliminary data.</text>
</comment>
<dbReference type="EMBL" id="JANFML010000029">
    <property type="protein sequence ID" value="MDG4512871.1"/>
    <property type="molecule type" value="Genomic_DNA"/>
</dbReference>
<sequence length="75" mass="8725">MLQQDDNKEKKKLKQPQSSSPADRENISKVIRMESFPIRSLIAYISEGNQLIYLARDWVIGLDEPCHTNYQTRTS</sequence>
<accession>A0A9X4MPM9</accession>
<evidence type="ECO:0000313" key="3">
    <source>
        <dbReference type="Proteomes" id="UP001152879"/>
    </source>
</evidence>
<feature type="region of interest" description="Disordered" evidence="1">
    <location>
        <begin position="1"/>
        <end position="26"/>
    </location>
</feature>
<evidence type="ECO:0000313" key="2">
    <source>
        <dbReference type="EMBL" id="MDG4512871.1"/>
    </source>
</evidence>
<proteinExistence type="predicted"/>
<reference evidence="2" key="1">
    <citation type="submission" date="2022-07" db="EMBL/GenBank/DDBJ databases">
        <title>Whole Genome Sequencing of Streptococcus suis.</title>
        <authorList>
            <person name="Dai X."/>
            <person name="Huang J."/>
            <person name="Wang L."/>
        </authorList>
    </citation>
    <scope>NUCLEOTIDE SEQUENCE</scope>
    <source>
        <strain evidence="2">SFB2</strain>
    </source>
</reference>
<evidence type="ECO:0000256" key="1">
    <source>
        <dbReference type="SAM" id="MobiDB-lite"/>
    </source>
</evidence>
<organism evidence="2 3">
    <name type="scientific">Streptococcus suis</name>
    <dbReference type="NCBI Taxonomy" id="1307"/>
    <lineage>
        <taxon>Bacteria</taxon>
        <taxon>Bacillati</taxon>
        <taxon>Bacillota</taxon>
        <taxon>Bacilli</taxon>
        <taxon>Lactobacillales</taxon>
        <taxon>Streptococcaceae</taxon>
        <taxon>Streptococcus</taxon>
    </lineage>
</organism>
<dbReference type="Proteomes" id="UP001152879">
    <property type="component" value="Unassembled WGS sequence"/>
</dbReference>
<name>A0A9X4MPM9_STRSU</name>
<gene>
    <name evidence="2" type="ORF">NOL15_08530</name>
</gene>